<dbReference type="PANTHER" id="PTHR37079">
    <property type="entry name" value="SERINE/THREONINE-PROTEIN KINASE ATM"/>
    <property type="match status" value="1"/>
</dbReference>
<accession>A0ABP1FYG3</accession>
<evidence type="ECO:0000256" key="8">
    <source>
        <dbReference type="ARBA" id="ARBA00022840"/>
    </source>
</evidence>
<keyword evidence="3" id="KW-0723">Serine/threonine-protein kinase</keyword>
<evidence type="ECO:0000259" key="14">
    <source>
        <dbReference type="PROSITE" id="PS51190"/>
    </source>
</evidence>
<keyword evidence="6" id="KW-0227">DNA damage</keyword>
<evidence type="ECO:0000256" key="6">
    <source>
        <dbReference type="ARBA" id="ARBA00022763"/>
    </source>
</evidence>
<evidence type="ECO:0000259" key="13">
    <source>
        <dbReference type="PROSITE" id="PS51189"/>
    </source>
</evidence>
<gene>
    <name evidence="15" type="primary">g5723</name>
    <name evidence="15" type="ORF">VP750_LOCUS4902</name>
</gene>
<dbReference type="Pfam" id="PF02260">
    <property type="entry name" value="FATC"/>
    <property type="match status" value="1"/>
</dbReference>
<comment type="catalytic activity">
    <reaction evidence="10">
        <text>L-threonyl-[protein] + ATP = O-phospho-L-threonyl-[protein] + ADP + H(+)</text>
        <dbReference type="Rhea" id="RHEA:46608"/>
        <dbReference type="Rhea" id="RHEA-COMP:11060"/>
        <dbReference type="Rhea" id="RHEA-COMP:11605"/>
        <dbReference type="ChEBI" id="CHEBI:15378"/>
        <dbReference type="ChEBI" id="CHEBI:30013"/>
        <dbReference type="ChEBI" id="CHEBI:30616"/>
        <dbReference type="ChEBI" id="CHEBI:61977"/>
        <dbReference type="ChEBI" id="CHEBI:456216"/>
        <dbReference type="EC" id="2.7.11.1"/>
    </reaction>
</comment>
<evidence type="ECO:0000313" key="15">
    <source>
        <dbReference type="EMBL" id="CAL5223243.1"/>
    </source>
</evidence>
<evidence type="ECO:0000313" key="16">
    <source>
        <dbReference type="Proteomes" id="UP001497392"/>
    </source>
</evidence>
<dbReference type="PROSITE" id="PS51190">
    <property type="entry name" value="FATC"/>
    <property type="match status" value="1"/>
</dbReference>
<evidence type="ECO:0000256" key="11">
    <source>
        <dbReference type="SAM" id="MobiDB-lite"/>
    </source>
</evidence>
<dbReference type="SMART" id="SM01343">
    <property type="entry name" value="FATC"/>
    <property type="match status" value="1"/>
</dbReference>
<feature type="domain" description="FAT" evidence="13">
    <location>
        <begin position="1819"/>
        <end position="2439"/>
    </location>
</feature>
<organism evidence="15 16">
    <name type="scientific">Coccomyxa viridis</name>
    <dbReference type="NCBI Taxonomy" id="1274662"/>
    <lineage>
        <taxon>Eukaryota</taxon>
        <taxon>Viridiplantae</taxon>
        <taxon>Chlorophyta</taxon>
        <taxon>core chlorophytes</taxon>
        <taxon>Trebouxiophyceae</taxon>
        <taxon>Trebouxiophyceae incertae sedis</taxon>
        <taxon>Coccomyxaceae</taxon>
        <taxon>Coccomyxa</taxon>
    </lineage>
</organism>
<dbReference type="InterPro" id="IPR038980">
    <property type="entry name" value="ATM_plant"/>
</dbReference>
<feature type="region of interest" description="Disordered" evidence="11">
    <location>
        <begin position="350"/>
        <end position="379"/>
    </location>
</feature>
<keyword evidence="7" id="KW-0418">Kinase</keyword>
<proteinExistence type="predicted"/>
<keyword evidence="4" id="KW-0808">Transferase</keyword>
<dbReference type="PROSITE" id="PS50290">
    <property type="entry name" value="PI3_4_KINASE_3"/>
    <property type="match status" value="1"/>
</dbReference>
<dbReference type="Pfam" id="PF25360">
    <property type="entry name" value="TPR_ATM"/>
    <property type="match status" value="1"/>
</dbReference>
<dbReference type="InterPro" id="IPR036940">
    <property type="entry name" value="PI3/4_kinase_cat_sf"/>
</dbReference>
<comment type="subcellular location">
    <subcellularLocation>
        <location evidence="1">Nucleus</location>
    </subcellularLocation>
</comment>
<feature type="region of interest" description="Disordered" evidence="11">
    <location>
        <begin position="1450"/>
        <end position="1470"/>
    </location>
</feature>
<evidence type="ECO:0000256" key="7">
    <source>
        <dbReference type="ARBA" id="ARBA00022777"/>
    </source>
</evidence>
<evidence type="ECO:0000256" key="2">
    <source>
        <dbReference type="ARBA" id="ARBA00012513"/>
    </source>
</evidence>
<dbReference type="PANTHER" id="PTHR37079:SF4">
    <property type="entry name" value="SERINE_THREONINE-PROTEIN KINASE ATM"/>
    <property type="match status" value="1"/>
</dbReference>
<reference evidence="15 16" key="1">
    <citation type="submission" date="2024-06" db="EMBL/GenBank/DDBJ databases">
        <authorList>
            <person name="Kraege A."/>
            <person name="Thomma B."/>
        </authorList>
    </citation>
    <scope>NUCLEOTIDE SEQUENCE [LARGE SCALE GENOMIC DNA]</scope>
</reference>
<dbReference type="Gene3D" id="1.10.1070.11">
    <property type="entry name" value="Phosphatidylinositol 3-/4-kinase, catalytic domain"/>
    <property type="match status" value="1"/>
</dbReference>
<evidence type="ECO:0000256" key="1">
    <source>
        <dbReference type="ARBA" id="ARBA00004123"/>
    </source>
</evidence>
<evidence type="ECO:0000256" key="9">
    <source>
        <dbReference type="ARBA" id="ARBA00023242"/>
    </source>
</evidence>
<dbReference type="Pfam" id="PF02259">
    <property type="entry name" value="FAT"/>
    <property type="match status" value="1"/>
</dbReference>
<comment type="caution">
    <text evidence="15">The sequence shown here is derived from an EMBL/GenBank/DDBJ whole genome shotgun (WGS) entry which is preliminary data.</text>
</comment>
<dbReference type="InterPro" id="IPR003151">
    <property type="entry name" value="PIK-rel_kinase_FAT"/>
</dbReference>
<keyword evidence="16" id="KW-1185">Reference proteome</keyword>
<dbReference type="InterPro" id="IPR044107">
    <property type="entry name" value="PIKKc_ATM"/>
</dbReference>
<sequence>MAALPEHCEGVKADLLSEKEGFKRLNQLLDSEALLHALDAATLRIRQADRGVPVASWPGLAIILVKSIEKEVGAIGRKKGPDSTVSKTFKRFVQTADDERRSGQGRMLGRRAAKLFAHVRDALQVAGLSSAMGTDYTSVLRANLLAAPSYCAATPRDTFQGLLNMYMTRLEDGPLDNTEETFRAASGLLSLLQCFRGDMHPDFQRDMLSFFCGRFMRLQELRDESRISTAFFSALNTFLLAQGLDVSSRCTEIHDAVHALVLRCWRSSRDLKLREAMTAYMRIQLTLGGITGSHRDDVGRALEGSLQQSTFKWTDELRGKATAVAPSQSQLLQLMCDAVANGIIMQGGRPHGELSSPYDRPAKRQKVNGAVQPEPNPLAENPDVWGPVLALWTRRCGPLMDHKTLTQTLNHVSEPLATMLEQGRPADQSTLWVLRCAAELAAIWPRATLRANSKEAPEDLADPHGRWQAMQGLLVEWLDRYNALLEPTDMETAMRDEADLALASVLVAEVSPFPASILRVLEGAQSARLTAARMWLIQTVFTHGQNSGGWDIATRLKVLRKVFDEAAAVPADLLTSCVNSLLGVESQSDSIQCVDRCANWWHDNDEDFTHQLQNLLRGEEAIAQRQRSNMPEPQAGVPAAVAQSSELQGHAASLFTQLLTRACTAVEQHPAEKLLRLLGACTSACSCCAAILAATKGGKTHQSWLHPSPLLDALAKCVQAVGSLLVTMVDTMGTIGRSLLKALEDFVIAISSMPDVQQIGSPLLGTLRELERLYRDAEQALVATPSQGLVAAECGSGSAAARAALFDDDLDLRGPEKSRSGRPVSAGTSTRSSVVVTCQATCAQLLVILGRVHAEAAGQALGSMQEACFNPEANNPPEGLTEHVAESMCAVAAASGSVPLLRAAAEGLDNILQLQRFHAENYTMILGQLEALLHKCCLLHHESSSHRVQNGSANVRSEIWEIQQSLVDSLSAAATVLVKAEQDTSGTLKDARPHCAARIALSKAIVAMVATLDVSELQRREDGLLEDCLAHLEDSLQDPSYAARRHAALTVPSLYTRLAGRFKHPSGTPAEVVWFTQLVSNRLTLLWGHEGEQLQIEHMETSVLLAGETAKTSERFEVHALFLLWGQAARYPAHKQLVAAVLSDVAHHMGYSSPQEYCSYHMVCMLHSWFQNKLTLDELLSIRDVLGPPGASAQDFLETCTKAVVAALIRFKRNAEVHEVATILGYPATKELLEKNVDIIMGLGFPLSKTGDPKDKKLANEIIHGGLMAELFTDEERSSMFRDRFVSILGQTLLGTVNTSADAEPPLFHHSKIKKAIEDMPGLPKLEDNIRVLRSALLQGDAIARLILMTHRQLHRARGNRHQRRSLGPLIALLSMLGDLVCTPGAFRHTVHILLQHLHVRAPTHHCASLLEGVLDSAYSLPEHQEAMGALLPSILSGLVAAVEIDEGAAASSDMDESNEGDSPADTSTPLYIQTNAKRKPKASPLLLNLINKLVLRMPHMQQYLQHMEPLPKLPELRDAQAMLAELHHGVSLAAELEHFVERAAALPAVLRSRALAAMETGMRMRRHELLLPDGERCRPEVEQAAWQLVWLSRDLADNALAAFTGKLLALQAPSMHSFLVEALQLLVTFLADEDPNFISNVQSALRHLLNTKPGQLALADLGPLQKAEAAVFIPLQPLANPAQLIGRDIEEETWSQQGRTYEQWLCHLGDVLLDHCTDPLLRALQKVARKRPAMMELVMPQLFASLAVEGSTSGCLSQSLAAQVQKHVLAVQSADLRPVRLILGVLNALRSIHLDAVMSAGKAAQQTPVYWLDLDLLKVARAALRCSAPFTAMLYVEYWCKHKYKRLTLLDVDLLNQGPLSDVDALLLDIYSQIDEPDGMYAAARSQQAASQLALFEHEGAWDKALVSCDLMLPRGSGECHAAEQLRLANALQQLGCQHVLQTYWQSSAASIGSGDPRLLDKQCEIAWRMGRWQDAADLAPSDSPATPAIHAAICKALKAMEIGDKDACTSMLDSASAAVTKRLAGVATESASSISQAMVQLQMLQLLGEASAGESELTMLIPQGLETRLQLYEPLVTLQKHVASLLGHADKAVQTLLSLAAAARKNGRLPIAMNALHELQETLRRLPQREQGALWVMCRTEEAKLLWAQGQQSMAMRVAWALLGSPGSSASAAPMDQLQRSRLQSLLGKWLSLNSSESSSTILDLMTEALANAEDSTKGRSASSEVACRAAFRLATYADSLYRAVQEQISSPKWATAVAIIQDKKRQAAALKAQIKQRQRRGEVKTDSQGNITDKTTRLLQGHINNLERPLKADEQEQAALLGRERSFRATAMQSYRRCLLAGGRHDLPVIFKLSRMWFSLGGDKEIVSEMAEAACEVPSYKFLPLAYQLASRLSRSGRNKSLDDSGFSATLSGLVERLACDHPHHVVYTLLALKNGNCGRDGKVTAASASQDALHYNVDLDKVAAAQEVLQRTSDREHLRELVHQMDKMADAYISLAAAPAPDKGSNMPFPSSLRRSTKLFDKVPVVSVSVPVDPSCKYENLACFSTFGDTIQFVGGINKPKLVQCFDSAGVRHRQLVKSGNDDLRQDAVMQQLFGLINEVLAHSPATAKRRLRIVTYKVVPFSPAAGLLEWVEDTVPLGRYLIGEDRMSGAHRRYARKGELSFFESYTAMDKGHREGRPREAFDKVCANFIPCMHNFFLENFREPGTWFEKRLTYTHATAVNSMAGYLIGLGDRHSQNILVDRKSAEVVHIDLGIAFEQGRFLNTPELVPFRLTRDIVDGMGAAGVEGVMSKCSEETLRVLRANKESLLTILEVFIHDPLYKWQLTSARAQQRQKADALPEDDTGLEDAAGGRGETITNADAERVLLRVKQKLEGLEGGEGEARSVEGQVQQLLHDAQDPDKLCRMYIGWASWV</sequence>
<evidence type="ECO:0000256" key="10">
    <source>
        <dbReference type="ARBA" id="ARBA00047899"/>
    </source>
</evidence>
<keyword evidence="9" id="KW-0539">Nucleus</keyword>
<dbReference type="EMBL" id="CAXHTA020000008">
    <property type="protein sequence ID" value="CAL5223243.1"/>
    <property type="molecule type" value="Genomic_DNA"/>
</dbReference>
<dbReference type="InterPro" id="IPR003152">
    <property type="entry name" value="FATC_dom"/>
</dbReference>
<evidence type="ECO:0000256" key="4">
    <source>
        <dbReference type="ARBA" id="ARBA00022679"/>
    </source>
</evidence>
<dbReference type="SUPFAM" id="SSF48371">
    <property type="entry name" value="ARM repeat"/>
    <property type="match status" value="1"/>
</dbReference>
<dbReference type="SMART" id="SM00146">
    <property type="entry name" value="PI3Kc"/>
    <property type="match status" value="1"/>
</dbReference>
<dbReference type="InterPro" id="IPR057445">
    <property type="entry name" value="ATM_TPR"/>
</dbReference>
<name>A0ABP1FYG3_9CHLO</name>
<dbReference type="Proteomes" id="UP001497392">
    <property type="component" value="Unassembled WGS sequence"/>
</dbReference>
<evidence type="ECO:0000259" key="12">
    <source>
        <dbReference type="PROSITE" id="PS50290"/>
    </source>
</evidence>
<dbReference type="EC" id="2.7.11.1" evidence="2"/>
<dbReference type="InterPro" id="IPR000403">
    <property type="entry name" value="PI3/4_kinase_cat_dom"/>
</dbReference>
<dbReference type="PROSITE" id="PS00915">
    <property type="entry name" value="PI3_4_KINASE_1"/>
    <property type="match status" value="1"/>
</dbReference>
<keyword evidence="8" id="KW-0067">ATP-binding</keyword>
<dbReference type="SUPFAM" id="SSF56112">
    <property type="entry name" value="Protein kinase-like (PK-like)"/>
    <property type="match status" value="1"/>
</dbReference>
<evidence type="ECO:0000256" key="5">
    <source>
        <dbReference type="ARBA" id="ARBA00022741"/>
    </source>
</evidence>
<keyword evidence="5" id="KW-0547">Nucleotide-binding</keyword>
<dbReference type="PROSITE" id="PS51189">
    <property type="entry name" value="FAT"/>
    <property type="match status" value="1"/>
</dbReference>
<feature type="region of interest" description="Disordered" evidence="11">
    <location>
        <begin position="2838"/>
        <end position="2858"/>
    </location>
</feature>
<dbReference type="Pfam" id="PF00454">
    <property type="entry name" value="PI3_PI4_kinase"/>
    <property type="match status" value="1"/>
</dbReference>
<feature type="domain" description="FATC" evidence="14">
    <location>
        <begin position="2886"/>
        <end position="2918"/>
    </location>
</feature>
<dbReference type="CDD" id="cd05171">
    <property type="entry name" value="PIKKc_ATM"/>
    <property type="match status" value="1"/>
</dbReference>
<protein>
    <recommendedName>
        <fullName evidence="2">non-specific serine/threonine protein kinase</fullName>
        <ecNumber evidence="2">2.7.11.1</ecNumber>
    </recommendedName>
</protein>
<dbReference type="Gene3D" id="3.30.1010.10">
    <property type="entry name" value="Phosphatidylinositol 3-kinase Catalytic Subunit, Chain A, domain 4"/>
    <property type="match status" value="1"/>
</dbReference>
<evidence type="ECO:0000256" key="3">
    <source>
        <dbReference type="ARBA" id="ARBA00022527"/>
    </source>
</evidence>
<dbReference type="InterPro" id="IPR011009">
    <property type="entry name" value="Kinase-like_dom_sf"/>
</dbReference>
<feature type="domain" description="PI3K/PI4K catalytic" evidence="12">
    <location>
        <begin position="2551"/>
        <end position="2869"/>
    </location>
</feature>
<dbReference type="InterPro" id="IPR014009">
    <property type="entry name" value="PIK_FAT"/>
</dbReference>
<dbReference type="InterPro" id="IPR016024">
    <property type="entry name" value="ARM-type_fold"/>
</dbReference>
<dbReference type="InterPro" id="IPR018936">
    <property type="entry name" value="PI3/4_kinase_CS"/>
</dbReference>